<dbReference type="InterPro" id="IPR052036">
    <property type="entry name" value="Hydrolase/PRTase-associated"/>
</dbReference>
<accession>A0AAU2H8R9</accession>
<dbReference type="InterPro" id="IPR014622">
    <property type="entry name" value="UCP036794_erythomycin"/>
</dbReference>
<dbReference type="PANTHER" id="PTHR31299:SF0">
    <property type="entry name" value="ESTERASE, PUTATIVE (AFU_ORTHOLOGUE AFUA_1G05850)-RELATED"/>
    <property type="match status" value="1"/>
</dbReference>
<dbReference type="Gene3D" id="1.20.1440.30">
    <property type="entry name" value="Biosynthetic Protein domain"/>
    <property type="match status" value="1"/>
</dbReference>
<dbReference type="Gene3D" id="3.40.1660.10">
    <property type="entry name" value="EreA-like (biosynthetic domain)"/>
    <property type="match status" value="1"/>
</dbReference>
<dbReference type="SUPFAM" id="SSF159501">
    <property type="entry name" value="EreA/ChaN-like"/>
    <property type="match status" value="1"/>
</dbReference>
<dbReference type="AlphaFoldDB" id="A0AAU2H8R9"/>
<proteinExistence type="predicted"/>
<dbReference type="Pfam" id="PF05139">
    <property type="entry name" value="Erythro_esteras"/>
    <property type="match status" value="1"/>
</dbReference>
<organism evidence="1">
    <name type="scientific">Streptomyces sp. NBC_00060</name>
    <dbReference type="NCBI Taxonomy" id="2975636"/>
    <lineage>
        <taxon>Bacteria</taxon>
        <taxon>Bacillati</taxon>
        <taxon>Actinomycetota</taxon>
        <taxon>Actinomycetes</taxon>
        <taxon>Kitasatosporales</taxon>
        <taxon>Streptomycetaceae</taxon>
        <taxon>Streptomyces</taxon>
    </lineage>
</organism>
<dbReference type="CDD" id="cd14728">
    <property type="entry name" value="Ere-like"/>
    <property type="match status" value="1"/>
</dbReference>
<sequence>MHLFHDTHHRLRQALLLLLGLTLGVFTAAAPGARAAEPPTPERQLARSAHPLDDLRPLGRMVGSADIVGLGEATHNSHEFFATKQRVFQYLVEKKGFTTFALETAWSSGMRVNDYVLRGEGDPERIVREEFQSSYAMWETREYLDLIRWMRGYNLHHSRKVQFMGDDMGYAGPELFSKVTAYTAKRYPTLLPRVTALYKASRPTAGVGDTMNSTLKRPLAERKRQADEVRRAYELLAAQRPGPDRAEHAWILQYARTIAQTGAMWAFDFFDADQLKESRLYRDRIMAENTVWWQRQTGHKMLLSAHNGHVGYAPTLSAEYPKVQGAFIREAVGSAYMNIGFTFGQGSFNALDLNDPAEPIREFTVGPHEPGSNEEVLERVSPRDYYLDLRKVAKPAKDWLGTFRPTRSIGNSWPQDTDQMRLGPSFDVLVHLHRVTAAHRL</sequence>
<evidence type="ECO:0000313" key="1">
    <source>
        <dbReference type="EMBL" id="WTU43301.1"/>
    </source>
</evidence>
<protein>
    <submittedName>
        <fullName evidence="1">Erythromycin esterase family protein</fullName>
    </submittedName>
</protein>
<dbReference type="InterPro" id="IPR007815">
    <property type="entry name" value="Emycin_Estase"/>
</dbReference>
<dbReference type="GO" id="GO:0046677">
    <property type="term" value="P:response to antibiotic"/>
    <property type="evidence" value="ECO:0007669"/>
    <property type="project" value="InterPro"/>
</dbReference>
<dbReference type="Gene3D" id="3.30.1870.10">
    <property type="entry name" value="EreA-like, domain 2"/>
    <property type="match status" value="1"/>
</dbReference>
<dbReference type="PIRSF" id="PIRSF036794">
    <property type="entry name" value="UCP_erythr_ester"/>
    <property type="match status" value="1"/>
</dbReference>
<name>A0AAU2H8R9_9ACTN</name>
<dbReference type="PANTHER" id="PTHR31299">
    <property type="entry name" value="ESTERASE, PUTATIVE (AFU_ORTHOLOGUE AFUA_1G05850)-RELATED"/>
    <property type="match status" value="1"/>
</dbReference>
<dbReference type="EMBL" id="CP108253">
    <property type="protein sequence ID" value="WTU43301.1"/>
    <property type="molecule type" value="Genomic_DNA"/>
</dbReference>
<gene>
    <name evidence="1" type="ORF">OHV25_28835</name>
</gene>
<reference evidence="1" key="1">
    <citation type="submission" date="2022-10" db="EMBL/GenBank/DDBJ databases">
        <title>The complete genomes of actinobacterial strains from the NBC collection.</title>
        <authorList>
            <person name="Joergensen T.S."/>
            <person name="Alvarez Arevalo M."/>
            <person name="Sterndorff E.B."/>
            <person name="Faurdal D."/>
            <person name="Vuksanovic O."/>
            <person name="Mourched A.-S."/>
            <person name="Charusanti P."/>
            <person name="Shaw S."/>
            <person name="Blin K."/>
            <person name="Weber T."/>
        </authorList>
    </citation>
    <scope>NUCLEOTIDE SEQUENCE</scope>
    <source>
        <strain evidence="1">NBC_00060</strain>
    </source>
</reference>